<dbReference type="AlphaFoldDB" id="A0A1A8JYY0"/>
<evidence type="ECO:0000256" key="1">
    <source>
        <dbReference type="SAM" id="MobiDB-lite"/>
    </source>
</evidence>
<organism evidence="2">
    <name type="scientific">Nothobranchius kuhntae</name>
    <name type="common">Beira killifish</name>
    <dbReference type="NCBI Taxonomy" id="321403"/>
    <lineage>
        <taxon>Eukaryota</taxon>
        <taxon>Metazoa</taxon>
        <taxon>Chordata</taxon>
        <taxon>Craniata</taxon>
        <taxon>Vertebrata</taxon>
        <taxon>Euteleostomi</taxon>
        <taxon>Actinopterygii</taxon>
        <taxon>Neopterygii</taxon>
        <taxon>Teleostei</taxon>
        <taxon>Neoteleostei</taxon>
        <taxon>Acanthomorphata</taxon>
        <taxon>Ovalentaria</taxon>
        <taxon>Atherinomorphae</taxon>
        <taxon>Cyprinodontiformes</taxon>
        <taxon>Nothobranchiidae</taxon>
        <taxon>Nothobranchius</taxon>
    </lineage>
</organism>
<name>A0A1A8JYY0_NOTKU</name>
<reference evidence="2" key="1">
    <citation type="submission" date="2016-05" db="EMBL/GenBank/DDBJ databases">
        <authorList>
            <person name="Lavstsen T."/>
            <person name="Jespersen J.S."/>
        </authorList>
    </citation>
    <scope>NUCLEOTIDE SEQUENCE</scope>
    <source>
        <tissue evidence="2">Brain</tissue>
    </source>
</reference>
<reference evidence="2" key="2">
    <citation type="submission" date="2016-06" db="EMBL/GenBank/DDBJ databases">
        <title>The genome of a short-lived fish provides insights into sex chromosome evolution and the genetic control of aging.</title>
        <authorList>
            <person name="Reichwald K."/>
            <person name="Felder M."/>
            <person name="Petzold A."/>
            <person name="Koch P."/>
            <person name="Groth M."/>
            <person name="Platzer M."/>
        </authorList>
    </citation>
    <scope>NUCLEOTIDE SEQUENCE</scope>
    <source>
        <tissue evidence="2">Brain</tissue>
    </source>
</reference>
<dbReference type="EMBL" id="HAEE01005325">
    <property type="protein sequence ID" value="SBR25345.1"/>
    <property type="molecule type" value="Transcribed_RNA"/>
</dbReference>
<accession>A0A1A8JYY0</accession>
<gene>
    <name evidence="2" type="primary">C14ORF80</name>
</gene>
<proteinExistence type="predicted"/>
<sequence length="60" mass="6518">VGRPLVRAVLRCRRTALVSSSSVTFWKPLLTGNGWKTSSGPGRLVRSTRPSERPPVGLIC</sequence>
<feature type="non-terminal residue" evidence="2">
    <location>
        <position position="1"/>
    </location>
</feature>
<feature type="region of interest" description="Disordered" evidence="1">
    <location>
        <begin position="39"/>
        <end position="60"/>
    </location>
</feature>
<protein>
    <submittedName>
        <fullName evidence="2">Chromosome 14 open reading frame 80</fullName>
    </submittedName>
</protein>
<feature type="non-terminal residue" evidence="2">
    <location>
        <position position="60"/>
    </location>
</feature>
<evidence type="ECO:0000313" key="2">
    <source>
        <dbReference type="EMBL" id="SBR25345.1"/>
    </source>
</evidence>